<gene>
    <name evidence="1" type="ORF">ElyMa_000168600</name>
</gene>
<name>A0AAV4ESL6_9GAST</name>
<dbReference type="Proteomes" id="UP000762676">
    <property type="component" value="Unassembled WGS sequence"/>
</dbReference>
<dbReference type="PANTHER" id="PTHR46060:SF1">
    <property type="entry name" value="MARINER MOS1 TRANSPOSASE-LIKE PROTEIN"/>
    <property type="match status" value="1"/>
</dbReference>
<dbReference type="AlphaFoldDB" id="A0AAV4ESL6"/>
<dbReference type="EMBL" id="BMAT01000323">
    <property type="protein sequence ID" value="GFR63988.1"/>
    <property type="molecule type" value="Genomic_DNA"/>
</dbReference>
<dbReference type="InterPro" id="IPR052709">
    <property type="entry name" value="Transposase-MT_Hybrid"/>
</dbReference>
<evidence type="ECO:0000313" key="2">
    <source>
        <dbReference type="Proteomes" id="UP000762676"/>
    </source>
</evidence>
<evidence type="ECO:0000313" key="1">
    <source>
        <dbReference type="EMBL" id="GFR63988.1"/>
    </source>
</evidence>
<accession>A0AAV4ESL6</accession>
<keyword evidence="2" id="KW-1185">Reference proteome</keyword>
<reference evidence="1 2" key="1">
    <citation type="journal article" date="2021" name="Elife">
        <title>Chloroplast acquisition without the gene transfer in kleptoplastic sea slugs, Plakobranchus ocellatus.</title>
        <authorList>
            <person name="Maeda T."/>
            <person name="Takahashi S."/>
            <person name="Yoshida T."/>
            <person name="Shimamura S."/>
            <person name="Takaki Y."/>
            <person name="Nagai Y."/>
            <person name="Toyoda A."/>
            <person name="Suzuki Y."/>
            <person name="Arimoto A."/>
            <person name="Ishii H."/>
            <person name="Satoh N."/>
            <person name="Nishiyama T."/>
            <person name="Hasebe M."/>
            <person name="Maruyama T."/>
            <person name="Minagawa J."/>
            <person name="Obokata J."/>
            <person name="Shigenobu S."/>
        </authorList>
    </citation>
    <scope>NUCLEOTIDE SEQUENCE [LARGE SCALE GENOMIC DNA]</scope>
</reference>
<sequence>MSGRPKTSTNEENTSRVDELIKCDRKMKIRETALKLKIPKSTSHDIIHDTLGYRKVSARWVPKMLTEDHKLQRFEISQCLLLRCQQDNRDEDMTHIDVEPGEDFRAKNNL</sequence>
<comment type="caution">
    <text evidence="1">The sequence shown here is derived from an EMBL/GenBank/DDBJ whole genome shotgun (WGS) entry which is preliminary data.</text>
</comment>
<dbReference type="PANTHER" id="PTHR46060">
    <property type="entry name" value="MARINER MOS1 TRANSPOSASE-LIKE PROTEIN"/>
    <property type="match status" value="1"/>
</dbReference>
<protein>
    <submittedName>
        <fullName evidence="1">Histone-lysine N-methyltransferase SETMAR</fullName>
    </submittedName>
</protein>
<organism evidence="1 2">
    <name type="scientific">Elysia marginata</name>
    <dbReference type="NCBI Taxonomy" id="1093978"/>
    <lineage>
        <taxon>Eukaryota</taxon>
        <taxon>Metazoa</taxon>
        <taxon>Spiralia</taxon>
        <taxon>Lophotrochozoa</taxon>
        <taxon>Mollusca</taxon>
        <taxon>Gastropoda</taxon>
        <taxon>Heterobranchia</taxon>
        <taxon>Euthyneura</taxon>
        <taxon>Panpulmonata</taxon>
        <taxon>Sacoglossa</taxon>
        <taxon>Placobranchoidea</taxon>
        <taxon>Plakobranchidae</taxon>
        <taxon>Elysia</taxon>
    </lineage>
</organism>
<proteinExistence type="predicted"/>